<evidence type="ECO:0000259" key="7">
    <source>
        <dbReference type="SMART" id="SM00563"/>
    </source>
</evidence>
<keyword evidence="6" id="KW-0812">Transmembrane</keyword>
<dbReference type="GO" id="GO:0003841">
    <property type="term" value="F:1-acylglycerol-3-phosphate O-acyltransferase activity"/>
    <property type="evidence" value="ECO:0007669"/>
    <property type="project" value="UniProtKB-UniRule"/>
</dbReference>
<dbReference type="SMART" id="SM00563">
    <property type="entry name" value="PlsC"/>
    <property type="match status" value="1"/>
</dbReference>
<name>A0AAV2HRJ0_LYMST</name>
<evidence type="ECO:0000256" key="6">
    <source>
        <dbReference type="SAM" id="Phobius"/>
    </source>
</evidence>
<gene>
    <name evidence="8" type="ORF">GSLYS_00010620001</name>
</gene>
<comment type="domain">
    <text evidence="5">The HXXXXD motif is essential for acyltransferase activity and may constitute the binding site for the phosphate moiety of the glycerol-3-phosphate.</text>
</comment>
<keyword evidence="3 5" id="KW-0808">Transferase</keyword>
<keyword evidence="6" id="KW-0472">Membrane</keyword>
<reference evidence="8 9" key="1">
    <citation type="submission" date="2024-04" db="EMBL/GenBank/DDBJ databases">
        <authorList>
            <consortium name="Genoscope - CEA"/>
            <person name="William W."/>
        </authorList>
    </citation>
    <scope>NUCLEOTIDE SEQUENCE [LARGE SCALE GENOMIC DNA]</scope>
</reference>
<comment type="pathway">
    <text evidence="1">Phospholipid metabolism; CDP-diacylglycerol biosynthesis; CDP-diacylglycerol from sn-glycerol 3-phosphate: step 2/3.</text>
</comment>
<dbReference type="EC" id="2.3.1.51" evidence="5"/>
<evidence type="ECO:0000256" key="5">
    <source>
        <dbReference type="RuleBase" id="RU361267"/>
    </source>
</evidence>
<dbReference type="GO" id="GO:0006654">
    <property type="term" value="P:phosphatidic acid biosynthetic process"/>
    <property type="evidence" value="ECO:0007669"/>
    <property type="project" value="TreeGrafter"/>
</dbReference>
<keyword evidence="5" id="KW-0444">Lipid biosynthesis</keyword>
<dbReference type="PANTHER" id="PTHR10434">
    <property type="entry name" value="1-ACYL-SN-GLYCEROL-3-PHOSPHATE ACYLTRANSFERASE"/>
    <property type="match status" value="1"/>
</dbReference>
<dbReference type="GO" id="GO:0005783">
    <property type="term" value="C:endoplasmic reticulum"/>
    <property type="evidence" value="ECO:0007669"/>
    <property type="project" value="TreeGrafter"/>
</dbReference>
<keyword evidence="6" id="KW-1133">Transmembrane helix</keyword>
<evidence type="ECO:0000313" key="8">
    <source>
        <dbReference type="EMBL" id="CAL1536707.1"/>
    </source>
</evidence>
<dbReference type="AlphaFoldDB" id="A0AAV2HRJ0"/>
<protein>
    <recommendedName>
        <fullName evidence="5">1-acyl-sn-glycerol-3-phosphate acyltransferase</fullName>
        <ecNumber evidence="5">2.3.1.51</ecNumber>
    </recommendedName>
</protein>
<proteinExistence type="inferred from homology"/>
<feature type="transmembrane region" description="Helical" evidence="6">
    <location>
        <begin position="37"/>
        <end position="56"/>
    </location>
</feature>
<sequence>MAFVEGLSLCQLVFVLILLTVPIFYQISRVFKYYFKLIVYFTISILIGLGVCIYSLPRPRDTRNHFFVSWCVRVFLRRVVGVEVEIRNSEILNKYETAVIVINHQSSIDMIPLFMMWPENCVSLAKRELLWYTGPFGFGTWMCGTIYVDRVNHQSARKTMESATDLIKHKKLKVAIFPEGTRNHNGSMLPFKKGAFHLAVTGQVPIIPVVFSSYENFYSKPERRFDEGRVIVQVLPAIPTVGLTSDDVTALTEKTRETMLECFDRISQELVK</sequence>
<dbReference type="Pfam" id="PF01553">
    <property type="entry name" value="Acyltransferase"/>
    <property type="match status" value="1"/>
</dbReference>
<comment type="catalytic activity">
    <reaction evidence="5">
        <text>a 1-acyl-sn-glycero-3-phosphate + an acyl-CoA = a 1,2-diacyl-sn-glycero-3-phosphate + CoA</text>
        <dbReference type="Rhea" id="RHEA:19709"/>
        <dbReference type="ChEBI" id="CHEBI:57287"/>
        <dbReference type="ChEBI" id="CHEBI:57970"/>
        <dbReference type="ChEBI" id="CHEBI:58342"/>
        <dbReference type="ChEBI" id="CHEBI:58608"/>
        <dbReference type="EC" id="2.3.1.51"/>
    </reaction>
</comment>
<evidence type="ECO:0000256" key="3">
    <source>
        <dbReference type="ARBA" id="ARBA00022679"/>
    </source>
</evidence>
<organism evidence="8 9">
    <name type="scientific">Lymnaea stagnalis</name>
    <name type="common">Great pond snail</name>
    <name type="synonym">Helix stagnalis</name>
    <dbReference type="NCBI Taxonomy" id="6523"/>
    <lineage>
        <taxon>Eukaryota</taxon>
        <taxon>Metazoa</taxon>
        <taxon>Spiralia</taxon>
        <taxon>Lophotrochozoa</taxon>
        <taxon>Mollusca</taxon>
        <taxon>Gastropoda</taxon>
        <taxon>Heterobranchia</taxon>
        <taxon>Euthyneura</taxon>
        <taxon>Panpulmonata</taxon>
        <taxon>Hygrophila</taxon>
        <taxon>Lymnaeoidea</taxon>
        <taxon>Lymnaeidae</taxon>
        <taxon>Lymnaea</taxon>
    </lineage>
</organism>
<keyword evidence="5" id="KW-1208">Phospholipid metabolism</keyword>
<evidence type="ECO:0000256" key="4">
    <source>
        <dbReference type="ARBA" id="ARBA00023315"/>
    </source>
</evidence>
<accession>A0AAV2HRJ0</accession>
<keyword evidence="5" id="KW-0594">Phospholipid biosynthesis</keyword>
<dbReference type="Proteomes" id="UP001497497">
    <property type="component" value="Unassembled WGS sequence"/>
</dbReference>
<dbReference type="CDD" id="cd07989">
    <property type="entry name" value="LPLAT_AGPAT-like"/>
    <property type="match status" value="1"/>
</dbReference>
<keyword evidence="5" id="KW-0443">Lipid metabolism</keyword>
<comment type="similarity">
    <text evidence="2 5">Belongs to the 1-acyl-sn-glycerol-3-phosphate acyltransferase family.</text>
</comment>
<evidence type="ECO:0000256" key="2">
    <source>
        <dbReference type="ARBA" id="ARBA00008655"/>
    </source>
</evidence>
<dbReference type="InterPro" id="IPR004552">
    <property type="entry name" value="AGP_acyltrans"/>
</dbReference>
<keyword evidence="9" id="KW-1185">Reference proteome</keyword>
<evidence type="ECO:0000313" key="9">
    <source>
        <dbReference type="Proteomes" id="UP001497497"/>
    </source>
</evidence>
<dbReference type="NCBIfam" id="TIGR00530">
    <property type="entry name" value="AGP_acyltrn"/>
    <property type="match status" value="1"/>
</dbReference>
<dbReference type="InterPro" id="IPR002123">
    <property type="entry name" value="Plipid/glycerol_acylTrfase"/>
</dbReference>
<keyword evidence="4 5" id="KW-0012">Acyltransferase</keyword>
<dbReference type="PANTHER" id="PTHR10434:SF11">
    <property type="entry name" value="1-ACYL-SN-GLYCEROL-3-PHOSPHATE ACYLTRANSFERASE"/>
    <property type="match status" value="1"/>
</dbReference>
<dbReference type="GO" id="GO:0016020">
    <property type="term" value="C:membrane"/>
    <property type="evidence" value="ECO:0007669"/>
    <property type="project" value="InterPro"/>
</dbReference>
<feature type="domain" description="Phospholipid/glycerol acyltransferase" evidence="7">
    <location>
        <begin position="98"/>
        <end position="214"/>
    </location>
</feature>
<comment type="caution">
    <text evidence="8">The sequence shown here is derived from an EMBL/GenBank/DDBJ whole genome shotgun (WGS) entry which is preliminary data.</text>
</comment>
<feature type="transmembrane region" description="Helical" evidence="6">
    <location>
        <begin position="6"/>
        <end position="25"/>
    </location>
</feature>
<dbReference type="SUPFAM" id="SSF69593">
    <property type="entry name" value="Glycerol-3-phosphate (1)-acyltransferase"/>
    <property type="match status" value="1"/>
</dbReference>
<dbReference type="EMBL" id="CAXITT010000237">
    <property type="protein sequence ID" value="CAL1536707.1"/>
    <property type="molecule type" value="Genomic_DNA"/>
</dbReference>
<evidence type="ECO:0000256" key="1">
    <source>
        <dbReference type="ARBA" id="ARBA00004728"/>
    </source>
</evidence>